<keyword evidence="5" id="KW-1185">Reference proteome</keyword>
<keyword evidence="2" id="KW-1133">Transmembrane helix</keyword>
<accession>A0A1M5E0R4</accession>
<dbReference type="PANTHER" id="PTHR10566">
    <property type="entry name" value="CHAPERONE-ACTIVITY OF BC1 COMPLEX CABC1 -RELATED"/>
    <property type="match status" value="1"/>
</dbReference>
<keyword evidence="2" id="KW-0472">Membrane</keyword>
<keyword evidence="2" id="KW-0812">Transmembrane</keyword>
<evidence type="ECO:0000313" key="4">
    <source>
        <dbReference type="EMBL" id="SHF72704.1"/>
    </source>
</evidence>
<dbReference type="OrthoDB" id="9795390at2"/>
<dbReference type="Pfam" id="PF03109">
    <property type="entry name" value="ABC1"/>
    <property type="match status" value="1"/>
</dbReference>
<comment type="similarity">
    <text evidence="1">Belongs to the protein kinase superfamily. ADCK protein kinase family.</text>
</comment>
<dbReference type="GO" id="GO:0005524">
    <property type="term" value="F:ATP binding"/>
    <property type="evidence" value="ECO:0007669"/>
    <property type="project" value="InterPro"/>
</dbReference>
<organism evidence="4 5">
    <name type="scientific">Ornithinibacillus halophilus</name>
    <dbReference type="NCBI Taxonomy" id="930117"/>
    <lineage>
        <taxon>Bacteria</taxon>
        <taxon>Bacillati</taxon>
        <taxon>Bacillota</taxon>
        <taxon>Bacilli</taxon>
        <taxon>Bacillales</taxon>
        <taxon>Bacillaceae</taxon>
        <taxon>Ornithinibacillus</taxon>
    </lineage>
</organism>
<evidence type="ECO:0000256" key="2">
    <source>
        <dbReference type="SAM" id="Phobius"/>
    </source>
</evidence>
<dbReference type="AlphaFoldDB" id="A0A1M5E0R4"/>
<dbReference type="SUPFAM" id="SSF56112">
    <property type="entry name" value="Protein kinase-like (PK-like)"/>
    <property type="match status" value="1"/>
</dbReference>
<dbReference type="GO" id="GO:0004672">
    <property type="term" value="F:protein kinase activity"/>
    <property type="evidence" value="ECO:0007669"/>
    <property type="project" value="InterPro"/>
</dbReference>
<dbReference type="InterPro" id="IPR011009">
    <property type="entry name" value="Kinase-like_dom_sf"/>
</dbReference>
<sequence length="551" mass="62718">MQRYRDIVTAFSRNGFGYIAVEMGLHDLLSIPKRIFMKDKQKIRKKTTGERIRLFMEALGPTFIKLGQFASTRSDILPKDIIIELERLQDHVSPFSTQEAITIIERELGSNIDTLFSEFKETPLAAASIGQVHYAVLHSGKQVAVKIQRPNVFNTVRTDLEILNDLAALAESRLEIAAKYHVRDIIKEFSISLREELDYMNEGRNAEKIAKQFVDNPKIAIPNIYWEYTSQKVLTMEFVQGTKLNDPEKLVENNLNQSVLAENVVDSMFHQIFIEGFFHGDPHPGNILAQKEEQIVFMDFGLVGRVTAEMRGNLSSFVIALMRQNTDGMVKAISKMGMVEDDVDMTRLRKDIDLLKDKYYDVPLSQVSLGDAVNDLFSVAYKHHIKIPADLTLLGKTLLTIEGLVEELDPNLSIIKMAEPFGRQLLKERYHPKKVSEQVIRDLTEYGEIISDMPQTIKELKQVIKKGKIRLEVSAPEVDKSLRKLDKISNRLSFSIVLLSFSIIMVGLIVGSAVVRQSTLLWNIPVIEVGFIIAIIMFLWILYAIFRSGRF</sequence>
<evidence type="ECO:0000313" key="5">
    <source>
        <dbReference type="Proteomes" id="UP000183988"/>
    </source>
</evidence>
<dbReference type="PANTHER" id="PTHR10566:SF113">
    <property type="entry name" value="PROTEIN ACTIVITY OF BC1 COMPLEX KINASE 7, CHLOROPLASTIC"/>
    <property type="match status" value="1"/>
</dbReference>
<feature type="transmembrane region" description="Helical" evidence="2">
    <location>
        <begin position="492"/>
        <end position="514"/>
    </location>
</feature>
<proteinExistence type="inferred from homology"/>
<feature type="transmembrane region" description="Helical" evidence="2">
    <location>
        <begin position="520"/>
        <end position="546"/>
    </location>
</feature>
<evidence type="ECO:0000256" key="1">
    <source>
        <dbReference type="ARBA" id="ARBA00009670"/>
    </source>
</evidence>
<name>A0A1M5E0R4_9BACI</name>
<dbReference type="Gene3D" id="1.10.510.10">
    <property type="entry name" value="Transferase(Phosphotransferase) domain 1"/>
    <property type="match status" value="1"/>
</dbReference>
<dbReference type="CDD" id="cd05121">
    <property type="entry name" value="ABC1_ADCK3-like"/>
    <property type="match status" value="1"/>
</dbReference>
<dbReference type="InterPro" id="IPR050154">
    <property type="entry name" value="UbiB_kinase"/>
</dbReference>
<dbReference type="EMBL" id="FQVW01000003">
    <property type="protein sequence ID" value="SHF72704.1"/>
    <property type="molecule type" value="Genomic_DNA"/>
</dbReference>
<dbReference type="Proteomes" id="UP000183988">
    <property type="component" value="Unassembled WGS sequence"/>
</dbReference>
<evidence type="ECO:0000259" key="3">
    <source>
        <dbReference type="PROSITE" id="PS50011"/>
    </source>
</evidence>
<dbReference type="InterPro" id="IPR000719">
    <property type="entry name" value="Prot_kinase_dom"/>
</dbReference>
<dbReference type="PROSITE" id="PS50011">
    <property type="entry name" value="PROTEIN_KINASE_DOM"/>
    <property type="match status" value="1"/>
</dbReference>
<dbReference type="STRING" id="930117.SAMN05216225_100379"/>
<gene>
    <name evidence="4" type="ORF">SAMN05216225_100379</name>
</gene>
<dbReference type="InterPro" id="IPR004147">
    <property type="entry name" value="ABC1_dom"/>
</dbReference>
<feature type="domain" description="Protein kinase" evidence="3">
    <location>
        <begin position="118"/>
        <end position="488"/>
    </location>
</feature>
<reference evidence="4 5" key="1">
    <citation type="submission" date="2016-11" db="EMBL/GenBank/DDBJ databases">
        <authorList>
            <person name="Jaros S."/>
            <person name="Januszkiewicz K."/>
            <person name="Wedrychowicz H."/>
        </authorList>
    </citation>
    <scope>NUCLEOTIDE SEQUENCE [LARGE SCALE GENOMIC DNA]</scope>
    <source>
        <strain evidence="4 5">IBRC-M 10683</strain>
    </source>
</reference>
<protein>
    <submittedName>
        <fullName evidence="4">2-octaprenylphenol hydroxylase</fullName>
    </submittedName>
</protein>